<gene>
    <name evidence="2" type="ORF">SAMN05421770_11026</name>
</gene>
<dbReference type="SUPFAM" id="SSF46785">
    <property type="entry name" value="Winged helix' DNA-binding domain"/>
    <property type="match status" value="1"/>
</dbReference>
<keyword evidence="3" id="KW-1185">Reference proteome</keyword>
<dbReference type="PANTHER" id="PTHR33169">
    <property type="entry name" value="PADR-FAMILY TRANSCRIPTIONAL REGULATOR"/>
    <property type="match status" value="1"/>
</dbReference>
<evidence type="ECO:0000313" key="2">
    <source>
        <dbReference type="EMBL" id="SNT38049.1"/>
    </source>
</evidence>
<dbReference type="Pfam" id="PF03551">
    <property type="entry name" value="PadR"/>
    <property type="match status" value="1"/>
</dbReference>
<accession>A0A239M879</accession>
<dbReference type="PANTHER" id="PTHR33169:SF13">
    <property type="entry name" value="PADR-FAMILY TRANSCRIPTIONAL REGULATOR"/>
    <property type="match status" value="1"/>
</dbReference>
<proteinExistence type="predicted"/>
<dbReference type="AlphaFoldDB" id="A0A239M879"/>
<dbReference type="RefSeq" id="WP_089410109.1">
    <property type="nucleotide sequence ID" value="NZ_FZOU01000010.1"/>
</dbReference>
<reference evidence="2 3" key="1">
    <citation type="submission" date="2017-06" db="EMBL/GenBank/DDBJ databases">
        <authorList>
            <person name="Kim H.J."/>
            <person name="Triplett B.A."/>
        </authorList>
    </citation>
    <scope>NUCLEOTIDE SEQUENCE [LARGE SCALE GENOMIC DNA]</scope>
    <source>
        <strain evidence="2 3">DSM 18704</strain>
    </source>
</reference>
<evidence type="ECO:0000313" key="3">
    <source>
        <dbReference type="Proteomes" id="UP000198356"/>
    </source>
</evidence>
<dbReference type="EMBL" id="FZOU01000010">
    <property type="protein sequence ID" value="SNT38049.1"/>
    <property type="molecule type" value="Genomic_DNA"/>
</dbReference>
<dbReference type="Proteomes" id="UP000198356">
    <property type="component" value="Unassembled WGS sequence"/>
</dbReference>
<sequence length="116" mass="12555">MKTIAPPLSNAVTYILLALAERDLHGYGIMQETTRLSGGEYKIGPGLLYDNLRALMAATLVEESEVEDGGEARRIYHLTQAGAAVLDDELKRLAEVVKAGRSRLAAGQTTGRTREV</sequence>
<protein>
    <submittedName>
        <fullName evidence="2">Transcriptional regulator, PadR family</fullName>
    </submittedName>
</protein>
<dbReference type="InterPro" id="IPR052509">
    <property type="entry name" value="Metal_resp_DNA-bind_regulator"/>
</dbReference>
<dbReference type="Gene3D" id="1.10.10.10">
    <property type="entry name" value="Winged helix-like DNA-binding domain superfamily/Winged helix DNA-binding domain"/>
    <property type="match status" value="1"/>
</dbReference>
<dbReference type="OrthoDB" id="9814826at2"/>
<evidence type="ECO:0000259" key="1">
    <source>
        <dbReference type="Pfam" id="PF03551"/>
    </source>
</evidence>
<organism evidence="2 3">
    <name type="scientific">Granulicella rosea</name>
    <dbReference type="NCBI Taxonomy" id="474952"/>
    <lineage>
        <taxon>Bacteria</taxon>
        <taxon>Pseudomonadati</taxon>
        <taxon>Acidobacteriota</taxon>
        <taxon>Terriglobia</taxon>
        <taxon>Terriglobales</taxon>
        <taxon>Acidobacteriaceae</taxon>
        <taxon>Granulicella</taxon>
    </lineage>
</organism>
<name>A0A239M879_9BACT</name>
<dbReference type="InterPro" id="IPR036390">
    <property type="entry name" value="WH_DNA-bd_sf"/>
</dbReference>
<dbReference type="InterPro" id="IPR005149">
    <property type="entry name" value="Tscrpt_reg_PadR_N"/>
</dbReference>
<feature type="domain" description="Transcription regulator PadR N-terminal" evidence="1">
    <location>
        <begin position="15"/>
        <end position="87"/>
    </location>
</feature>
<dbReference type="InterPro" id="IPR036388">
    <property type="entry name" value="WH-like_DNA-bd_sf"/>
</dbReference>